<name>A0A068LK17_9ZZZZ</name>
<organism evidence="1">
    <name type="scientific">uncultured prokaryote</name>
    <dbReference type="NCBI Taxonomy" id="198431"/>
    <lineage>
        <taxon>unclassified sequences</taxon>
        <taxon>environmental samples</taxon>
    </lineage>
</organism>
<accession>A0A068LK17</accession>
<feature type="non-terminal residue" evidence="1">
    <location>
        <position position="82"/>
    </location>
</feature>
<dbReference type="EMBL" id="KF790716">
    <property type="protein sequence ID" value="AIE47627.1"/>
    <property type="molecule type" value="Genomic_DNA"/>
</dbReference>
<proteinExistence type="predicted"/>
<dbReference type="AlphaFoldDB" id="A0A068LK17"/>
<reference evidence="1" key="1">
    <citation type="journal article" date="2014" name="BMC Genomics">
        <title>Metasecretome-selective phage display approach for mining the functional potential of a rumen microbial community.</title>
        <authorList>
            <person name="Ciric M."/>
            <person name="Moon C.D."/>
            <person name="Leahy S.C."/>
            <person name="Creevey C.J."/>
            <person name="Altermann E."/>
            <person name="Attwood G.T."/>
            <person name="Rakonjac J."/>
            <person name="Gagic D."/>
        </authorList>
    </citation>
    <scope>NUCLEOTIDE SEQUENCE</scope>
</reference>
<evidence type="ECO:0000313" key="1">
    <source>
        <dbReference type="EMBL" id="AIE47627.1"/>
    </source>
</evidence>
<sequence>MRRFIRTGAGKTALFMLFVLSVIVLALSATGIVGAVEYADYIYLGTEEQFTDELFRERLVGDGYSMVWKAALRGDEGPLYDQ</sequence>
<protein>
    <submittedName>
        <fullName evidence="1">Uncharacterized protein</fullName>
    </submittedName>
</protein>